<name>A0A4Q0A0Y2_9FUNG</name>
<dbReference type="EMBL" id="ML002248">
    <property type="protein sequence ID" value="RKP39723.1"/>
    <property type="molecule type" value="Genomic_DNA"/>
</dbReference>
<protein>
    <submittedName>
        <fullName evidence="2">Uncharacterized protein</fullName>
    </submittedName>
</protein>
<keyword evidence="1" id="KW-0812">Transmembrane</keyword>
<dbReference type="GO" id="GO:0005794">
    <property type="term" value="C:Golgi apparatus"/>
    <property type="evidence" value="ECO:0007669"/>
    <property type="project" value="TreeGrafter"/>
</dbReference>
<proteinExistence type="predicted"/>
<feature type="transmembrane region" description="Helical" evidence="1">
    <location>
        <begin position="223"/>
        <end position="243"/>
    </location>
</feature>
<dbReference type="PANTHER" id="PTHR34391:SF1">
    <property type="entry name" value="UPF0658 GOLGI APPARATUS MEMBRANE PROTEIN C1952.10C-RELATED"/>
    <property type="match status" value="1"/>
</dbReference>
<evidence type="ECO:0000313" key="2">
    <source>
        <dbReference type="EMBL" id="RKP39723.1"/>
    </source>
</evidence>
<dbReference type="PANTHER" id="PTHR34391">
    <property type="entry name" value="UPF0658 GOLGI APPARATUS MEMBRANE PROTEIN C1952.10C-RELATED"/>
    <property type="match status" value="1"/>
</dbReference>
<keyword evidence="1" id="KW-1133">Transmembrane helix</keyword>
<dbReference type="InterPro" id="IPR040410">
    <property type="entry name" value="UPF0658_Golgi"/>
</dbReference>
<keyword evidence="1" id="KW-0472">Membrane</keyword>
<dbReference type="AlphaFoldDB" id="A0A4Q0A0Y2"/>
<feature type="transmembrane region" description="Helical" evidence="1">
    <location>
        <begin position="77"/>
        <end position="97"/>
    </location>
</feature>
<feature type="transmembrane region" description="Helical" evidence="1">
    <location>
        <begin position="45"/>
        <end position="65"/>
    </location>
</feature>
<gene>
    <name evidence="2" type="ORF">BJ085DRAFT_29671</name>
</gene>
<reference evidence="3" key="1">
    <citation type="journal article" date="2018" name="Nat. Microbiol.">
        <title>Leveraging single-cell genomics to expand the fungal tree of life.</title>
        <authorList>
            <person name="Ahrendt S.R."/>
            <person name="Quandt C.A."/>
            <person name="Ciobanu D."/>
            <person name="Clum A."/>
            <person name="Salamov A."/>
            <person name="Andreopoulos B."/>
            <person name="Cheng J.F."/>
            <person name="Woyke T."/>
            <person name="Pelin A."/>
            <person name="Henrissat B."/>
            <person name="Reynolds N.K."/>
            <person name="Benny G.L."/>
            <person name="Smith M.E."/>
            <person name="James T.Y."/>
            <person name="Grigoriev I.V."/>
        </authorList>
    </citation>
    <scope>NUCLEOTIDE SEQUENCE [LARGE SCALE GENOMIC DNA]</scope>
    <source>
        <strain evidence="3">RSA 468</strain>
    </source>
</reference>
<evidence type="ECO:0000313" key="3">
    <source>
        <dbReference type="Proteomes" id="UP000268162"/>
    </source>
</evidence>
<evidence type="ECO:0000256" key="1">
    <source>
        <dbReference type="SAM" id="Phobius"/>
    </source>
</evidence>
<feature type="transmembrane region" description="Helical" evidence="1">
    <location>
        <begin position="109"/>
        <end position="142"/>
    </location>
</feature>
<sequence>MPTMSLSQPIIKALVVLVVQIVLIADTASDKASDAWASSKVVSSASILVYDSLFIVAEIFFLIIAWEAVAHKNTVQVIAATCFNFLLLVYSLIQYFTNRSAATVNSTAYNLLILRLCLIVIIGVCTIAFAAVTWELFLDFGWKIFKQLGADLAIRQMYKRHQILITLLKLDVFFLIGYSVQLATLVLKTTDAETWVQIGLVIPGSVLLLSLAFFSLSREHGPSMLIVMVILGLSPAYFIYRLVRMFTVTRSSGTFYNSYLCYRDFNRGLRQSIEEYQGCKGKTRGIIALEVQPRPSSDLDYEEKADNRERWQLE</sequence>
<organism evidence="2 3">
    <name type="scientific">Dimargaris cristalligena</name>
    <dbReference type="NCBI Taxonomy" id="215637"/>
    <lineage>
        <taxon>Eukaryota</taxon>
        <taxon>Fungi</taxon>
        <taxon>Fungi incertae sedis</taxon>
        <taxon>Zoopagomycota</taxon>
        <taxon>Kickxellomycotina</taxon>
        <taxon>Dimargaritomycetes</taxon>
        <taxon>Dimargaritales</taxon>
        <taxon>Dimargaritaceae</taxon>
        <taxon>Dimargaris</taxon>
    </lineage>
</organism>
<feature type="transmembrane region" description="Helical" evidence="1">
    <location>
        <begin position="163"/>
        <end position="183"/>
    </location>
</feature>
<feature type="transmembrane region" description="Helical" evidence="1">
    <location>
        <begin position="195"/>
        <end position="216"/>
    </location>
</feature>
<keyword evidence="3" id="KW-1185">Reference proteome</keyword>
<dbReference type="Proteomes" id="UP000268162">
    <property type="component" value="Unassembled WGS sequence"/>
</dbReference>
<accession>A0A4Q0A0Y2</accession>